<evidence type="ECO:0000256" key="12">
    <source>
        <dbReference type="ARBA" id="ARBA00023002"/>
    </source>
</evidence>
<keyword evidence="15 23" id="KW-0472">Membrane</keyword>
<evidence type="ECO:0000256" key="7">
    <source>
        <dbReference type="ARBA" id="ARBA00022778"/>
    </source>
</evidence>
<keyword evidence="9" id="KW-0521">NADP</keyword>
<dbReference type="PANTHER" id="PTHR21257:SF38">
    <property type="entry name" value="7-DEHYDROCHOLESTEROL REDUCTASE"/>
    <property type="match status" value="1"/>
</dbReference>
<evidence type="ECO:0000256" key="9">
    <source>
        <dbReference type="ARBA" id="ARBA00022857"/>
    </source>
</evidence>
<accession>A0A8S1DWC1</accession>
<keyword evidence="14" id="KW-0443">Lipid metabolism</keyword>
<comment type="catalytic activity">
    <reaction evidence="21">
        <text>cholesterol + NADP(+) = 7-dehydrocholesterol + NADPH + H(+)</text>
        <dbReference type="Rhea" id="RHEA:23984"/>
        <dbReference type="ChEBI" id="CHEBI:15378"/>
        <dbReference type="ChEBI" id="CHEBI:16113"/>
        <dbReference type="ChEBI" id="CHEBI:17759"/>
        <dbReference type="ChEBI" id="CHEBI:57783"/>
        <dbReference type="ChEBI" id="CHEBI:58349"/>
        <dbReference type="EC" id="1.3.1.21"/>
    </reaction>
    <physiologicalReaction direction="right-to-left" evidence="21">
        <dbReference type="Rhea" id="RHEA:23986"/>
    </physiologicalReaction>
</comment>
<organism evidence="24 25">
    <name type="scientific">Cloeon dipterum</name>
    <dbReference type="NCBI Taxonomy" id="197152"/>
    <lineage>
        <taxon>Eukaryota</taxon>
        <taxon>Metazoa</taxon>
        <taxon>Ecdysozoa</taxon>
        <taxon>Arthropoda</taxon>
        <taxon>Hexapoda</taxon>
        <taxon>Insecta</taxon>
        <taxon>Pterygota</taxon>
        <taxon>Palaeoptera</taxon>
        <taxon>Ephemeroptera</taxon>
        <taxon>Pisciforma</taxon>
        <taxon>Baetidae</taxon>
        <taxon>Cloeon</taxon>
    </lineage>
</organism>
<evidence type="ECO:0000256" key="11">
    <source>
        <dbReference type="ARBA" id="ARBA00022989"/>
    </source>
</evidence>
<evidence type="ECO:0000256" key="17">
    <source>
        <dbReference type="ARBA" id="ARBA00023221"/>
    </source>
</evidence>
<evidence type="ECO:0000256" key="18">
    <source>
        <dbReference type="ARBA" id="ARBA00038851"/>
    </source>
</evidence>
<evidence type="ECO:0000313" key="25">
    <source>
        <dbReference type="Proteomes" id="UP000494165"/>
    </source>
</evidence>
<comment type="caution">
    <text evidence="24">The sequence shown here is derived from an EMBL/GenBank/DDBJ whole genome shotgun (WGS) entry which is preliminary data.</text>
</comment>
<keyword evidence="17" id="KW-0753">Steroid metabolism</keyword>
<dbReference type="GO" id="GO:0047598">
    <property type="term" value="F:7-dehydrocholesterol reductase activity"/>
    <property type="evidence" value="ECO:0007669"/>
    <property type="project" value="UniProtKB-EC"/>
</dbReference>
<keyword evidence="4" id="KW-0444">Lipid biosynthesis</keyword>
<proteinExistence type="inferred from homology"/>
<keyword evidence="6 23" id="KW-0812">Transmembrane</keyword>
<evidence type="ECO:0000256" key="6">
    <source>
        <dbReference type="ARBA" id="ARBA00022692"/>
    </source>
</evidence>
<evidence type="ECO:0000256" key="1">
    <source>
        <dbReference type="ARBA" id="ARBA00004477"/>
    </source>
</evidence>
<dbReference type="InterPro" id="IPR018083">
    <property type="entry name" value="Sterol_reductase_CS"/>
</dbReference>
<comment type="similarity">
    <text evidence="3">Belongs to the ERG4/ERG24 family.</text>
</comment>
<evidence type="ECO:0000256" key="21">
    <source>
        <dbReference type="ARBA" id="ARBA00047795"/>
    </source>
</evidence>
<evidence type="ECO:0000256" key="19">
    <source>
        <dbReference type="ARBA" id="ARBA00039984"/>
    </source>
</evidence>
<feature type="transmembrane region" description="Helical" evidence="23">
    <location>
        <begin position="105"/>
        <end position="122"/>
    </location>
</feature>
<evidence type="ECO:0000256" key="15">
    <source>
        <dbReference type="ARBA" id="ARBA00023136"/>
    </source>
</evidence>
<dbReference type="PANTHER" id="PTHR21257">
    <property type="entry name" value="DELTA(14)-STEROL REDUCTASE"/>
    <property type="match status" value="1"/>
</dbReference>
<evidence type="ECO:0000256" key="13">
    <source>
        <dbReference type="ARBA" id="ARBA00023011"/>
    </source>
</evidence>
<evidence type="ECO:0000256" key="10">
    <source>
        <dbReference type="ARBA" id="ARBA00022955"/>
    </source>
</evidence>
<evidence type="ECO:0000256" key="5">
    <source>
        <dbReference type="ARBA" id="ARBA00022548"/>
    </source>
</evidence>
<evidence type="ECO:0000256" key="23">
    <source>
        <dbReference type="SAM" id="Phobius"/>
    </source>
</evidence>
<evidence type="ECO:0000256" key="2">
    <source>
        <dbReference type="ARBA" id="ARBA00004770"/>
    </source>
</evidence>
<reference evidence="24 25" key="1">
    <citation type="submission" date="2020-04" db="EMBL/GenBank/DDBJ databases">
        <authorList>
            <person name="Alioto T."/>
            <person name="Alioto T."/>
            <person name="Gomez Garrido J."/>
        </authorList>
    </citation>
    <scope>NUCLEOTIDE SEQUENCE [LARGE SCALE GENOMIC DNA]</scope>
</reference>
<dbReference type="GO" id="GO:0016132">
    <property type="term" value="P:brassinosteroid biosynthetic process"/>
    <property type="evidence" value="ECO:0007669"/>
    <property type="project" value="TreeGrafter"/>
</dbReference>
<evidence type="ECO:0000256" key="20">
    <source>
        <dbReference type="ARBA" id="ARBA00042688"/>
    </source>
</evidence>
<keyword evidence="8" id="KW-0256">Endoplasmic reticulum</keyword>
<dbReference type="OrthoDB" id="5326588at2759"/>
<keyword evidence="25" id="KW-1185">Reference proteome</keyword>
<evidence type="ECO:0000256" key="22">
    <source>
        <dbReference type="ARBA" id="ARBA00047826"/>
    </source>
</evidence>
<dbReference type="EMBL" id="CADEPI010000373">
    <property type="protein sequence ID" value="CAB3384809.1"/>
    <property type="molecule type" value="Genomic_DNA"/>
</dbReference>
<comment type="catalytic activity">
    <reaction evidence="22">
        <text>7-dehydrodesmosterol + NADPH + H(+) = desmosterol + NADP(+)</text>
        <dbReference type="Rhea" id="RHEA:46740"/>
        <dbReference type="ChEBI" id="CHEBI:15378"/>
        <dbReference type="ChEBI" id="CHEBI:17737"/>
        <dbReference type="ChEBI" id="CHEBI:27910"/>
        <dbReference type="ChEBI" id="CHEBI:57783"/>
        <dbReference type="ChEBI" id="CHEBI:58349"/>
    </reaction>
    <physiologicalReaction direction="left-to-right" evidence="22">
        <dbReference type="Rhea" id="RHEA:46741"/>
    </physiologicalReaction>
</comment>
<feature type="transmembrane region" description="Helical" evidence="23">
    <location>
        <begin position="64"/>
        <end position="84"/>
    </location>
</feature>
<name>A0A8S1DWC1_9INSE</name>
<sequence length="436" mass="49456">MGRQQQKGALDASPLYNVVRYQLVPPVFLLLFTAAVQILAALGQGRTPCPLDFGQCYRILGNDFAWIFVAFSILWAMVWLWVPGKIFVGPPTPEGYRPPYKANGFLYYAVTSVTFMIAQNLYPSISRQIYESMPEILGCLNNVALLLCAWLLLDGRRKKKSKSPLLYDFYRGCELHPRLFGCDVKQLTNCRIGLMLWQILVLAFWSVQWENGSGVAGASVSAILQTIYLSKFFHWETGYFNTLDITYDRAGYYLCWGCLVWVPSLYTFHLYHQVTFPSTMSSFTAAITLLLGIGCVLINYRIDYEKQVFSAWWNSKERKAGKGGKAVKLWGRPATYIAAPYTDATGAARESALLTSGCWGIARHGNYTFELLCTLCWTIPAASGHGPIPAMLYFFFLAGLLVHRVYRDEDKCQAKYGKSWDKYTKTVPNRMIPYIY</sequence>
<evidence type="ECO:0000256" key="3">
    <source>
        <dbReference type="ARBA" id="ARBA00005402"/>
    </source>
</evidence>
<feature type="transmembrane region" description="Helical" evidence="23">
    <location>
        <begin position="134"/>
        <end position="153"/>
    </location>
</feature>
<dbReference type="PROSITE" id="PS01018">
    <property type="entry name" value="STEROL_REDUCT_2"/>
    <property type="match status" value="1"/>
</dbReference>
<protein>
    <recommendedName>
        <fullName evidence="19">7-dehydrocholesterol reductase</fullName>
        <ecNumber evidence="18">1.3.1.21</ecNumber>
    </recommendedName>
    <alternativeName>
        <fullName evidence="20">Sterol Delta(7)-reductase</fullName>
    </alternativeName>
</protein>
<dbReference type="Pfam" id="PF01222">
    <property type="entry name" value="ERG4_ERG24"/>
    <property type="match status" value="1"/>
</dbReference>
<feature type="transmembrane region" description="Helical" evidence="23">
    <location>
        <begin position="283"/>
        <end position="302"/>
    </location>
</feature>
<comment type="subcellular location">
    <subcellularLocation>
        <location evidence="1">Endoplasmic reticulum membrane</location>
        <topology evidence="1">Multi-pass membrane protein</topology>
    </subcellularLocation>
</comment>
<dbReference type="GO" id="GO:0005789">
    <property type="term" value="C:endoplasmic reticulum membrane"/>
    <property type="evidence" value="ECO:0007669"/>
    <property type="project" value="UniProtKB-SubCell"/>
</dbReference>
<dbReference type="EC" id="1.3.1.21" evidence="18"/>
<evidence type="ECO:0000256" key="16">
    <source>
        <dbReference type="ARBA" id="ARBA00023166"/>
    </source>
</evidence>
<dbReference type="GO" id="GO:0006695">
    <property type="term" value="P:cholesterol biosynthetic process"/>
    <property type="evidence" value="ECO:0007669"/>
    <property type="project" value="UniProtKB-KW"/>
</dbReference>
<dbReference type="Gene3D" id="1.20.120.1630">
    <property type="match status" value="1"/>
</dbReference>
<evidence type="ECO:0000256" key="8">
    <source>
        <dbReference type="ARBA" id="ARBA00022824"/>
    </source>
</evidence>
<keyword evidence="10" id="KW-0752">Steroid biosynthesis</keyword>
<gene>
    <name evidence="24" type="ORF">CLODIP_2_CD04067</name>
</gene>
<keyword evidence="12" id="KW-0560">Oxidoreductase</keyword>
<feature type="transmembrane region" description="Helical" evidence="23">
    <location>
        <begin position="21"/>
        <end position="44"/>
    </location>
</feature>
<dbReference type="AlphaFoldDB" id="A0A8S1DWC1"/>
<evidence type="ECO:0000313" key="24">
    <source>
        <dbReference type="EMBL" id="CAB3384809.1"/>
    </source>
</evidence>
<dbReference type="InterPro" id="IPR001171">
    <property type="entry name" value="ERG24_DHCR-like"/>
</dbReference>
<comment type="pathway">
    <text evidence="2">Steroid biosynthesis; cholesterol biosynthesis.</text>
</comment>
<keyword evidence="13" id="KW-0756">Sterol biosynthesis</keyword>
<keyword evidence="11 23" id="KW-1133">Transmembrane helix</keyword>
<keyword evidence="16" id="KW-1207">Sterol metabolism</keyword>
<keyword evidence="5" id="KW-0153">Cholesterol metabolism</keyword>
<evidence type="ECO:0000256" key="4">
    <source>
        <dbReference type="ARBA" id="ARBA00022516"/>
    </source>
</evidence>
<keyword evidence="7" id="KW-0152">Cholesterol biosynthesis</keyword>
<dbReference type="Proteomes" id="UP000494165">
    <property type="component" value="Unassembled WGS sequence"/>
</dbReference>
<feature type="transmembrane region" description="Helical" evidence="23">
    <location>
        <begin position="250"/>
        <end position="271"/>
    </location>
</feature>
<evidence type="ECO:0000256" key="14">
    <source>
        <dbReference type="ARBA" id="ARBA00023098"/>
    </source>
</evidence>